<dbReference type="CDD" id="cd02440">
    <property type="entry name" value="AdoMet_MTases"/>
    <property type="match status" value="1"/>
</dbReference>
<dbReference type="Pfam" id="PF13847">
    <property type="entry name" value="Methyltransf_31"/>
    <property type="match status" value="1"/>
</dbReference>
<dbReference type="PANTHER" id="PTHR43861:SF1">
    <property type="entry name" value="TRANS-ACONITATE 2-METHYLTRANSFERASE"/>
    <property type="match status" value="1"/>
</dbReference>
<dbReference type="InterPro" id="IPR042098">
    <property type="entry name" value="TauD-like_sf"/>
</dbReference>
<keyword evidence="1" id="KW-0560">Oxidoreductase</keyword>
<dbReference type="PANTHER" id="PTHR43861">
    <property type="entry name" value="TRANS-ACONITATE 2-METHYLTRANSFERASE-RELATED"/>
    <property type="match status" value="1"/>
</dbReference>
<dbReference type="EMBL" id="CAACVS010000178">
    <property type="protein sequence ID" value="VEU38632.1"/>
    <property type="molecule type" value="Genomic_DNA"/>
</dbReference>
<dbReference type="GO" id="GO:0016491">
    <property type="term" value="F:oxidoreductase activity"/>
    <property type="evidence" value="ECO:0007669"/>
    <property type="project" value="UniProtKB-KW"/>
</dbReference>
<evidence type="ECO:0000313" key="5">
    <source>
        <dbReference type="EMBL" id="VEU38632.1"/>
    </source>
</evidence>
<dbReference type="SUPFAM" id="SSF53335">
    <property type="entry name" value="S-adenosyl-L-methionine-dependent methyltransferases"/>
    <property type="match status" value="1"/>
</dbReference>
<dbReference type="SUPFAM" id="SSF51197">
    <property type="entry name" value="Clavaminate synthase-like"/>
    <property type="match status" value="1"/>
</dbReference>
<proteinExistence type="predicted"/>
<evidence type="ECO:0000259" key="4">
    <source>
        <dbReference type="Pfam" id="PF13847"/>
    </source>
</evidence>
<dbReference type="Pfam" id="PF02668">
    <property type="entry name" value="TauD"/>
    <property type="match status" value="1"/>
</dbReference>
<reference evidence="5 6" key="1">
    <citation type="submission" date="2019-01" db="EMBL/GenBank/DDBJ databases">
        <authorList>
            <person name="Ferrante I. M."/>
        </authorList>
    </citation>
    <scope>NUCLEOTIDE SEQUENCE [LARGE SCALE GENOMIC DNA]</scope>
    <source>
        <strain evidence="5 6">B856</strain>
    </source>
</reference>
<keyword evidence="6" id="KW-1185">Reference proteome</keyword>
<evidence type="ECO:0000313" key="6">
    <source>
        <dbReference type="Proteomes" id="UP000291116"/>
    </source>
</evidence>
<evidence type="ECO:0000259" key="3">
    <source>
        <dbReference type="Pfam" id="PF02668"/>
    </source>
</evidence>
<feature type="region of interest" description="Disordered" evidence="2">
    <location>
        <begin position="700"/>
        <end position="719"/>
    </location>
</feature>
<dbReference type="Gene3D" id="3.40.50.150">
    <property type="entry name" value="Vaccinia Virus protein VP39"/>
    <property type="match status" value="1"/>
</dbReference>
<organism evidence="5 6">
    <name type="scientific">Pseudo-nitzschia multistriata</name>
    <dbReference type="NCBI Taxonomy" id="183589"/>
    <lineage>
        <taxon>Eukaryota</taxon>
        <taxon>Sar</taxon>
        <taxon>Stramenopiles</taxon>
        <taxon>Ochrophyta</taxon>
        <taxon>Bacillariophyta</taxon>
        <taxon>Bacillariophyceae</taxon>
        <taxon>Bacillariophycidae</taxon>
        <taxon>Bacillariales</taxon>
        <taxon>Bacillariaceae</taxon>
        <taxon>Pseudo-nitzschia</taxon>
    </lineage>
</organism>
<dbReference type="InterPro" id="IPR025714">
    <property type="entry name" value="Methyltranfer_dom"/>
</dbReference>
<feature type="compositionally biased region" description="Polar residues" evidence="2">
    <location>
        <begin position="700"/>
        <end position="714"/>
    </location>
</feature>
<dbReference type="OrthoDB" id="66144at2759"/>
<dbReference type="InterPro" id="IPR003819">
    <property type="entry name" value="TauD/TfdA-like"/>
</dbReference>
<dbReference type="InterPro" id="IPR029063">
    <property type="entry name" value="SAM-dependent_MTases_sf"/>
</dbReference>
<protein>
    <recommendedName>
        <fullName evidence="7">TauD/TfdA-like domain-containing protein</fullName>
    </recommendedName>
</protein>
<evidence type="ECO:0008006" key="7">
    <source>
        <dbReference type="Google" id="ProtNLM"/>
    </source>
</evidence>
<feature type="region of interest" description="Disordered" evidence="2">
    <location>
        <begin position="156"/>
        <end position="190"/>
    </location>
</feature>
<accession>A0A448Z994</accession>
<dbReference type="AlphaFoldDB" id="A0A448Z994"/>
<evidence type="ECO:0000256" key="2">
    <source>
        <dbReference type="SAM" id="MobiDB-lite"/>
    </source>
</evidence>
<evidence type="ECO:0000256" key="1">
    <source>
        <dbReference type="ARBA" id="ARBA00023002"/>
    </source>
</evidence>
<dbReference type="Gene3D" id="3.60.130.10">
    <property type="entry name" value="Clavaminate synthase-like"/>
    <property type="match status" value="1"/>
</dbReference>
<sequence>MEPLYHLANESVSDFDRICSVLGYESLSAKEFLDILQSCGFLKDAQNFENLFDRLVSMCREAEAVAKENGSLIASEALVYDRLDSNALRNLYKYHPSYTSCKDQIETARALTGFLKELFEISTIEQLEDDFSTDGLSLSRHGTRQFVKRLSLCSKNSSRDNTERSTSSSTPDIVPVMDSDSSSSEYDSEEDTMLDESVHKLIAQSQHLEADGLDLETLAATLLRYNKGTATDCVDHKTLFSGKLAERIFDPLHTTPNEFVSALDAAVLGHDALHHHVLDSFSVGSFGCGFKGNVSRLADFMQAYRHFTSTFCTHLEATIEMVGEADPTGKHRKTLEENVEEEQGIYGEEDIAMIELLGLDADRLRNVPHQELYVRCYEGLRRISGSNTSFTEEQCGFIAEPLVNAFAAACDPSLGATAATAIASMYLGSELIVSKMYGKLSNYVTAIAKEDNEESPLITEDDLAFFLLHIDMDVDHADKMRAIVVDLASDEATRLRITAAVHAILEARKIVWDRFLETVVPPTGHGGEDSAKLYNKQSKNWVRNGATCLSDFTGRPIVFEACAPWVIGAHVLDVGCGEGYGARRLVAMGAKSVLGLDISGEMIERAKANPQKSDKETYEACDAEKVVETLFKDKPASLGLVPGRMLQQGCFDLATAIFLFNYTSIGKMKNICEQVYTTLKPGGHFVFSVPHPFMLHAHGSSSSSKTKANGENEPSTFSFSSGEASSGAYFSLRDRRFAGVIRTLDGKNLNVKMFFKAISDYTETLKAVGFDIQDMKECRVLQEHVGEHPEFFESVKDSPLHIVFDVVKPATVNSGKIPKALKWSALEKANADKILVANLPAPVFAELREFTASTYSEGITHETFAPTARDAEKLQTVAAFARELRDKLSKGSGAVRVTGLDLGALGGKTDQDTEGMAKLAYFVLSSLIGRVDGGSRGKLFDVRDKGLDTSQDNVLFSVSSKAATHHTDGASADKAHDAVGLMCLVPSFRGGTLHLSSATNALEVLKQRLPKFLLHELLRPLPRDVLESGGGTGVHSTDHLLQLSRNPQLLAHRIRHNAYPVFEQDEGASRLRFRYMRQWIESGHQKAGLGSDLPPLLETALDALDDALREETIASLDLQPGEIIYCNNASLAHARDAFVDGDSAKRRHMVRVWIKLGASDN</sequence>
<gene>
    <name evidence="5" type="ORF">PSNMU_V1.4_AUG-EV-PASAV3_0054550</name>
</gene>
<feature type="domain" description="Methyltransferase" evidence="4">
    <location>
        <begin position="568"/>
        <end position="691"/>
    </location>
</feature>
<feature type="domain" description="TauD/TfdA-like" evidence="3">
    <location>
        <begin position="880"/>
        <end position="1153"/>
    </location>
</feature>
<dbReference type="Proteomes" id="UP000291116">
    <property type="component" value="Unassembled WGS sequence"/>
</dbReference>
<name>A0A448Z994_9STRA</name>
<dbReference type="SUPFAM" id="SSF48613">
    <property type="entry name" value="Heme oxygenase-like"/>
    <property type="match status" value="1"/>
</dbReference>
<dbReference type="InterPro" id="IPR016084">
    <property type="entry name" value="Haem_Oase-like_multi-hlx"/>
</dbReference>
<dbReference type="Gene3D" id="1.20.910.10">
    <property type="entry name" value="Heme oxygenase-like"/>
    <property type="match status" value="1"/>
</dbReference>